<comment type="similarity">
    <text evidence="1">Belongs to the asparaginase 1 family.</text>
</comment>
<dbReference type="EC" id="3.5.1.1" evidence="2"/>
<dbReference type="InterPro" id="IPR020827">
    <property type="entry name" value="Asparaginase/glutaminase_AS1"/>
</dbReference>
<name>A0ABV4Q3G6_9ACTN</name>
<accession>A0ABV4Q3G6</accession>
<evidence type="ECO:0000256" key="2">
    <source>
        <dbReference type="ARBA" id="ARBA00012920"/>
    </source>
</evidence>
<feature type="transmembrane region" description="Helical" evidence="4">
    <location>
        <begin position="133"/>
        <end position="153"/>
    </location>
</feature>
<keyword evidence="4" id="KW-1133">Transmembrane helix</keyword>
<protein>
    <recommendedName>
        <fullName evidence="2">asparaginase</fullName>
        <ecNumber evidence="2">3.5.1.1</ecNumber>
    </recommendedName>
</protein>
<organism evidence="5 6">
    <name type="scientific">Actinomadura monticuli</name>
    <dbReference type="NCBI Taxonomy" id="3097367"/>
    <lineage>
        <taxon>Bacteria</taxon>
        <taxon>Bacillati</taxon>
        <taxon>Actinomycetota</taxon>
        <taxon>Actinomycetes</taxon>
        <taxon>Streptosporangiales</taxon>
        <taxon>Thermomonosporaceae</taxon>
        <taxon>Actinomadura</taxon>
    </lineage>
</organism>
<feature type="active site" evidence="3">
    <location>
        <position position="595"/>
    </location>
</feature>
<keyword evidence="4" id="KW-0812">Transmembrane</keyword>
<dbReference type="Proteomes" id="UP001569963">
    <property type="component" value="Unassembled WGS sequence"/>
</dbReference>
<dbReference type="PROSITE" id="PS00144">
    <property type="entry name" value="ASN_GLN_ASE_1"/>
    <property type="match status" value="1"/>
</dbReference>
<proteinExistence type="inferred from homology"/>
<keyword evidence="6" id="KW-1185">Reference proteome</keyword>
<evidence type="ECO:0000256" key="3">
    <source>
        <dbReference type="PROSITE-ProRule" id="PRU10099"/>
    </source>
</evidence>
<feature type="transmembrane region" description="Helical" evidence="4">
    <location>
        <begin position="183"/>
        <end position="210"/>
    </location>
</feature>
<keyword evidence="4" id="KW-0472">Membrane</keyword>
<sequence length="618" mass="67137">MTVDEATSRAAPFFHHAQTSAETSRQPLQNTTRYLCAAVYLDRRIGDRVISEFLDDENRAVVPSFGFDVEPVLLHALRARRYRLIRDLVLCGIWLGALVFLQFVAVGCFFLLLVLAGLFAIPWRRLAWGWRLAAGWGAFLLVSWAVLGVRLAISGERKIEESGLSTYDQEPSRGITDLLQTDLAVPAILLLVLVLWLAVVGHQAAVYAVLARDLAPGAARPWPRTFSQRVSGVLARVRSAQRGNITLHSGPNPFIGAGDITSPWARAWSIVLELDRPATGLVDLAKRGDGAGAPAAVDPMIMHLRVRDRLHAMRDERPPGEAGADPLPLNERITALLTGMHIAGRGESVRRTRPADPANSVAMPPHPLIDPAHGIPFSMATEDAAEALIRHPQSHIRCFQRITVGAHGQAVVGRDGRVVAPAEEQDISLTAFVHLAVEGRMLSGHFAATVLPPVRREFRVVDLLPAWGAGGLVLRAFTHGRRGAFGAMALPGFRVAATGWAVVRSLIVATAAQTSARLLLHDFGARISVRELCAADEFDTYVQEMDAEKYTRLIEWRVNEALLDYLGNECGLDVSAYRAQAGVIMNEGVIMTGGTVSGQVAVGGRIDQRQGEARRATP</sequence>
<dbReference type="RefSeq" id="WP_371947038.1">
    <property type="nucleotide sequence ID" value="NZ_JAXCEI010000001.1"/>
</dbReference>
<reference evidence="5 6" key="1">
    <citation type="submission" date="2023-11" db="EMBL/GenBank/DDBJ databases">
        <title>Actinomadura monticuli sp. nov., isolated from volcanic ash.</title>
        <authorList>
            <person name="Lee S.D."/>
            <person name="Yang H."/>
            <person name="Kim I.S."/>
        </authorList>
    </citation>
    <scope>NUCLEOTIDE SEQUENCE [LARGE SCALE GENOMIC DNA]</scope>
    <source>
        <strain evidence="5 6">DLS-62</strain>
    </source>
</reference>
<evidence type="ECO:0000256" key="4">
    <source>
        <dbReference type="SAM" id="Phobius"/>
    </source>
</evidence>
<evidence type="ECO:0000313" key="5">
    <source>
        <dbReference type="EMBL" id="MFA1537701.1"/>
    </source>
</evidence>
<gene>
    <name evidence="5" type="ORF">SM611_02060</name>
</gene>
<dbReference type="EMBL" id="JAXCEI010000001">
    <property type="protein sequence ID" value="MFA1537701.1"/>
    <property type="molecule type" value="Genomic_DNA"/>
</dbReference>
<evidence type="ECO:0000313" key="6">
    <source>
        <dbReference type="Proteomes" id="UP001569963"/>
    </source>
</evidence>
<evidence type="ECO:0000256" key="1">
    <source>
        <dbReference type="ARBA" id="ARBA00010518"/>
    </source>
</evidence>
<feature type="transmembrane region" description="Helical" evidence="4">
    <location>
        <begin position="88"/>
        <end position="121"/>
    </location>
</feature>
<comment type="caution">
    <text evidence="5">The sequence shown here is derived from an EMBL/GenBank/DDBJ whole genome shotgun (WGS) entry which is preliminary data.</text>
</comment>